<evidence type="ECO:0000313" key="1">
    <source>
        <dbReference type="EMBL" id="CAM9715798.1"/>
    </source>
</evidence>
<gene>
    <name evidence="1" type="ORF">MRATA1EN22A_LOCUS6430</name>
</gene>
<proteinExistence type="predicted"/>
<dbReference type="Proteomes" id="UP001162501">
    <property type="component" value="Chromosome 16"/>
</dbReference>
<reference evidence="1" key="1">
    <citation type="submission" date="2023-05" db="EMBL/GenBank/DDBJ databases">
        <authorList>
            <consortium name="ELIXIR-Norway"/>
        </authorList>
    </citation>
    <scope>NUCLEOTIDE SEQUENCE</scope>
</reference>
<sequence>MTPKETAVKGRTAFKGSGACSDGSADPGSLGPLLGVGTCRGSCRQGPTPGIRFSGPGGPGSRLWLLRCSSFCSARGALLSLRNRHWWGRYEEAPRRTGGWPWEGD</sequence>
<protein>
    <submittedName>
        <fullName evidence="1">Uncharacterized protein</fullName>
    </submittedName>
</protein>
<reference evidence="1" key="2">
    <citation type="submission" date="2025-03" db="EMBL/GenBank/DDBJ databases">
        <authorList>
            <consortium name="ELIXIR-Norway"/>
            <consortium name="Elixir Norway"/>
        </authorList>
    </citation>
    <scope>NUCLEOTIDE SEQUENCE</scope>
</reference>
<dbReference type="EMBL" id="OX596100">
    <property type="protein sequence ID" value="CAM9715798.1"/>
    <property type="molecule type" value="Genomic_DNA"/>
</dbReference>
<name>A0AC59YJ22_RANTA</name>
<organism evidence="1 2">
    <name type="scientific">Rangifer tarandus platyrhynchus</name>
    <name type="common">Svalbard reindeer</name>
    <dbReference type="NCBI Taxonomy" id="3082113"/>
    <lineage>
        <taxon>Eukaryota</taxon>
        <taxon>Metazoa</taxon>
        <taxon>Chordata</taxon>
        <taxon>Craniata</taxon>
        <taxon>Vertebrata</taxon>
        <taxon>Euteleostomi</taxon>
        <taxon>Mammalia</taxon>
        <taxon>Eutheria</taxon>
        <taxon>Laurasiatheria</taxon>
        <taxon>Artiodactyla</taxon>
        <taxon>Ruminantia</taxon>
        <taxon>Pecora</taxon>
        <taxon>Cervidae</taxon>
        <taxon>Odocoileinae</taxon>
        <taxon>Rangifer</taxon>
    </lineage>
</organism>
<accession>A0AC59YJ22</accession>
<evidence type="ECO:0000313" key="2">
    <source>
        <dbReference type="Proteomes" id="UP001162501"/>
    </source>
</evidence>